<comment type="pathway">
    <text evidence="2">Protein modification; protein ubiquitination.</text>
</comment>
<evidence type="ECO:0000256" key="4">
    <source>
        <dbReference type="ARBA" id="ARBA00022786"/>
    </source>
</evidence>
<dbReference type="InterPro" id="IPR015943">
    <property type="entry name" value="WD40/YVTN_repeat-like_dom_sf"/>
</dbReference>
<gene>
    <name evidence="7" type="ORF">R1flu_023261</name>
</gene>
<feature type="region of interest" description="Disordered" evidence="6">
    <location>
        <begin position="1936"/>
        <end position="2024"/>
    </location>
</feature>
<keyword evidence="5" id="KW-0539">Nucleus</keyword>
<protein>
    <recommendedName>
        <fullName evidence="9">LisH domain-containing protein</fullName>
    </recommendedName>
</protein>
<evidence type="ECO:0000256" key="1">
    <source>
        <dbReference type="ARBA" id="ARBA00004123"/>
    </source>
</evidence>
<keyword evidence="8" id="KW-1185">Reference proteome</keyword>
<feature type="region of interest" description="Disordered" evidence="6">
    <location>
        <begin position="234"/>
        <end position="466"/>
    </location>
</feature>
<feature type="region of interest" description="Disordered" evidence="6">
    <location>
        <begin position="985"/>
        <end position="1069"/>
    </location>
</feature>
<dbReference type="InterPro" id="IPR006594">
    <property type="entry name" value="LisH"/>
</dbReference>
<feature type="compositionally biased region" description="Acidic residues" evidence="6">
    <location>
        <begin position="1946"/>
        <end position="1971"/>
    </location>
</feature>
<feature type="compositionally biased region" description="Basic and acidic residues" evidence="6">
    <location>
        <begin position="290"/>
        <end position="314"/>
    </location>
</feature>
<reference evidence="7 8" key="1">
    <citation type="submission" date="2024-09" db="EMBL/GenBank/DDBJ databases">
        <title>Chromosome-scale assembly of Riccia fluitans.</title>
        <authorList>
            <person name="Paukszto L."/>
            <person name="Sawicki J."/>
            <person name="Karawczyk K."/>
            <person name="Piernik-Szablinska J."/>
            <person name="Szczecinska M."/>
            <person name="Mazdziarz M."/>
        </authorList>
    </citation>
    <scope>NUCLEOTIDE SEQUENCE [LARGE SCALE GENOMIC DNA]</scope>
    <source>
        <strain evidence="7">Rf_01</strain>
        <tissue evidence="7">Aerial parts of the thallus</tissue>
    </source>
</reference>
<evidence type="ECO:0000256" key="6">
    <source>
        <dbReference type="SAM" id="MobiDB-lite"/>
    </source>
</evidence>
<dbReference type="InterPro" id="IPR033270">
    <property type="entry name" value="VPRBP/DCAF1"/>
</dbReference>
<comment type="caution">
    <text evidence="7">The sequence shown here is derived from an EMBL/GenBank/DDBJ whole genome shotgun (WGS) entry which is preliminary data.</text>
</comment>
<feature type="region of interest" description="Disordered" evidence="6">
    <location>
        <begin position="1312"/>
        <end position="1338"/>
    </location>
</feature>
<evidence type="ECO:0000256" key="5">
    <source>
        <dbReference type="ARBA" id="ARBA00023242"/>
    </source>
</evidence>
<feature type="compositionally biased region" description="Acidic residues" evidence="6">
    <location>
        <begin position="1979"/>
        <end position="2018"/>
    </location>
</feature>
<feature type="compositionally biased region" description="Polar residues" evidence="6">
    <location>
        <begin position="1387"/>
        <end position="1403"/>
    </location>
</feature>
<dbReference type="PANTHER" id="PTHR13129">
    <property type="entry name" value="VPRBP PROTEIN-RELATED"/>
    <property type="match status" value="1"/>
</dbReference>
<feature type="compositionally biased region" description="Basic and acidic residues" evidence="6">
    <location>
        <begin position="1027"/>
        <end position="1053"/>
    </location>
</feature>
<dbReference type="PROSITE" id="PS50896">
    <property type="entry name" value="LISH"/>
    <property type="match status" value="1"/>
</dbReference>
<accession>A0ABD1XRJ1</accession>
<dbReference type="EMBL" id="JBHFFA010000007">
    <property type="protein sequence ID" value="KAL2611569.1"/>
    <property type="molecule type" value="Genomic_DNA"/>
</dbReference>
<feature type="region of interest" description="Disordered" evidence="6">
    <location>
        <begin position="1377"/>
        <end position="1403"/>
    </location>
</feature>
<dbReference type="GO" id="GO:0005634">
    <property type="term" value="C:nucleus"/>
    <property type="evidence" value="ECO:0007669"/>
    <property type="project" value="UniProtKB-SubCell"/>
</dbReference>
<keyword evidence="4" id="KW-0833">Ubl conjugation pathway</keyword>
<proteinExistence type="inferred from homology"/>
<evidence type="ECO:0008006" key="9">
    <source>
        <dbReference type="Google" id="ProtNLM"/>
    </source>
</evidence>
<feature type="compositionally biased region" description="Polar residues" evidence="6">
    <location>
        <begin position="985"/>
        <end position="1021"/>
    </location>
</feature>
<comment type="subcellular location">
    <subcellularLocation>
        <location evidence="1">Nucleus</location>
    </subcellularLocation>
</comment>
<feature type="compositionally biased region" description="Basic and acidic residues" evidence="6">
    <location>
        <begin position="335"/>
        <end position="349"/>
    </location>
</feature>
<dbReference type="Gene3D" id="2.130.10.10">
    <property type="entry name" value="YVTN repeat-like/Quinoprotein amine dehydrogenase"/>
    <property type="match status" value="1"/>
</dbReference>
<dbReference type="PANTHER" id="PTHR13129:SF4">
    <property type="entry name" value="DDB1- AND CUL4-ASSOCIATED FACTOR 1"/>
    <property type="match status" value="1"/>
</dbReference>
<dbReference type="SUPFAM" id="SSF50978">
    <property type="entry name" value="WD40 repeat-like"/>
    <property type="match status" value="1"/>
</dbReference>
<feature type="compositionally biased region" description="Basic and acidic residues" evidence="6">
    <location>
        <begin position="363"/>
        <end position="389"/>
    </location>
</feature>
<dbReference type="InterPro" id="IPR036322">
    <property type="entry name" value="WD40_repeat_dom_sf"/>
</dbReference>
<dbReference type="FunFam" id="2.130.10.10:FF:000366">
    <property type="entry name" value="DDB1-and CUL4-associated factor homolog 1"/>
    <property type="match status" value="1"/>
</dbReference>
<evidence type="ECO:0000256" key="2">
    <source>
        <dbReference type="ARBA" id="ARBA00004906"/>
    </source>
</evidence>
<dbReference type="SMART" id="SM00667">
    <property type="entry name" value="LisH"/>
    <property type="match status" value="1"/>
</dbReference>
<evidence type="ECO:0000313" key="8">
    <source>
        <dbReference type="Proteomes" id="UP001605036"/>
    </source>
</evidence>
<sequence length="2074" mass="222427">MVLVQQMEGSTTAAAAVNGEAEAGGVGSSSGAEDVVHKARSLMRRIVSNRHAPDPCLLHSLASILEQEESRYEQQAGHAYTNNSRSSHTIGRLVNMVREDDDFFELVSSKFLTENGHAIRIRAAAARLLLACISCWMYPHVFEEQVLVNIKQWVLEDTSRAGDGRNGISIGRSNSASSRKTSEVVDREMLRTYATGLLAVALQGGDVVEDVLTTGMVAKLMHYLRTRTLGESNAEAGPAVENKSLTGGRNRDEVRNRARIHLDSSRMEESRGSDRAAVEKVGTDMTAVDRSSDRGTDAKGKRKDEGAEEKEGRTNIEVPDQAAHTYDADEEVDVGEDKRRRKEKGESKRRGGGNGEWFGHTRPTREEDGEENGRAEPSRRRSDIRDRGGGRGRGKGRTSEGVVEAPHSGGVRVGELVRRKSLQDRSNSRFENMSEVGKGPESSKDGSTKGASSLEANKEDEEPAPRVMIGKVDVGRTVRTAAKAAEAEARTAGAPLEAIRAAGDAAAELVKLAATEAFAAKPDDDAAVLAAAKAAAATVVDAAEAINVNASREAAAADSDAKMNAVDEVRETKEHKCELAEKGGCSVDVESLASLRELYCVQCLEKMGEYLEVLGPVLHERGVDVCLALLQRQAKDSSSVKGMTLLAEVLKLICSLAAHRKFASLFVDRGGVQQVLATPRVPLTLFGISLCLFALASLQGVMERVCALPVPVVQDVVALGLQLLACPQDQARKNAALFFGSAFVFRAILDAFDAQDGLQKFLNVLRNAAHLRSGGGSSAGSSAVASRNDRGLAAEVLTSSGKQIAYHTCVALRQYFRAHLLVVVDSLRPSKGHRGGSRNTASGRANYKPADLSNEAMDAIILQLQRDRKVGPAFVKFHWTQLENFMNNNGHTILLELTQAAPNERYLHEISQHALGVLQIVTLIPFTRKLVVGSTLSNERTGMAVILDAASGAGLGYDPEVIQAALLVLVNLVCPPPSLCSRPTLTSATVTSSTPGPSTAAATQAPQLTSGLQLSGVSTGSAGVAAEGRERSERERSDRAAKSEVVFDKHGGERPGGTSNGLGSAALHPTPSTPFSAAGVVGDRRISLGPGGGGSGLAAYMEQGYRYAREAVRANNGIKVLLHLLYPRQLFPPGALDCIRALSCRVLLGLARDNAIAHILTKLQVGKILSELLRDGIQAGRQAGAGGHGEQGRWQAELSRVALELISIVTSAGRASTMAASEAAAPTLRRIERAAIAAATPISYHSRELLQLIHEHLIASGLSTTASALLKEAKITPLPSTAPSVPIQYTVPPTRVSLDDDHQWPGGRVSGGFFGAPGRSSKEDETNGSQPTTNSSRKKFPVFSSTLVTGTKAPISGQLKKSLSAKEYRLPAPRNLELEIGNGSGPVKNSGTENSENPFKTPTLSRSVLPLKRKASDKDTVPMSPVKRVAQFESGFTAPPYTPPNSRLKSNLMVDTGLPPVPSTSFSAQNDSAVKSSLTLPDKAQAPGVSLYDNASSCDASLSPCPSFFARYQGTPVSTQVPLSGFAIESRAAPADHTTLDSLVVQYLKHQHRQCPAPITTLPPLSLLHLHACPEPSRTLDAPLNTTVRLASREVRAPYGGVHGRRHDRHFVYSRFRPWRTCRDEAVILTATTFLGQASCLAAGSHAGDIRFFDSSSGNILEKHIGHTSPITLLQSAPRDVSSGVENLGAQTGQLLLSSASYDVRLWDSSLMSNGAMHTFDGCRAARFNHSGSRFGAVGLESPQKEVLLYDVATCKLEQKLSDNSTILSARGHNQAMVHFSPSDVLVLWSGVLWDHRIPRAIHRFDQFTDYGGGGFHPAGNEIIINSEVWDMRSFKLLRSVPSLDQTTITFNATGDVIYATLRRNSDDIMTALNPRRVRHPLFAAFRTMDAVDYSDIATTPIDRCVLDLATEPTDSFIAVVSMDSNEEMDSYARLYEVGRRRPTDDDSDPDDGGETEDEDSEADEDEDEDDGPLHADVDSDMDLVSNDDDDGSGDEDDDMEDDVDVDFGDTSDDDGSDDGLGGNILELISEGEDVSRRSLTVYGGNSPRSIPEWVSPTCCASKLPERIRLGVKS</sequence>
<evidence type="ECO:0000313" key="7">
    <source>
        <dbReference type="EMBL" id="KAL2611569.1"/>
    </source>
</evidence>
<feature type="compositionally biased region" description="Basic and acidic residues" evidence="6">
    <location>
        <begin position="415"/>
        <end position="428"/>
    </location>
</feature>
<dbReference type="Proteomes" id="UP001605036">
    <property type="component" value="Unassembled WGS sequence"/>
</dbReference>
<organism evidence="7 8">
    <name type="scientific">Riccia fluitans</name>
    <dbReference type="NCBI Taxonomy" id="41844"/>
    <lineage>
        <taxon>Eukaryota</taxon>
        <taxon>Viridiplantae</taxon>
        <taxon>Streptophyta</taxon>
        <taxon>Embryophyta</taxon>
        <taxon>Marchantiophyta</taxon>
        <taxon>Marchantiopsida</taxon>
        <taxon>Marchantiidae</taxon>
        <taxon>Marchantiales</taxon>
        <taxon>Ricciaceae</taxon>
        <taxon>Riccia</taxon>
    </lineage>
</organism>
<feature type="compositionally biased region" description="Basic and acidic residues" evidence="6">
    <location>
        <begin position="249"/>
        <end position="282"/>
    </location>
</feature>
<comment type="similarity">
    <text evidence="3">Belongs to the VPRBP/DCAF1 family.</text>
</comment>
<name>A0ABD1XRJ1_9MARC</name>
<evidence type="ECO:0000256" key="3">
    <source>
        <dbReference type="ARBA" id="ARBA00008845"/>
    </source>
</evidence>